<gene>
    <name evidence="1" type="ordered locus">Acin_0672</name>
</gene>
<keyword evidence="2" id="KW-1185">Reference proteome</keyword>
<name>G4Q4J5_ACIIR</name>
<protein>
    <submittedName>
        <fullName evidence="1">Uncharacterized protein</fullName>
    </submittedName>
</protein>
<organism evidence="1 2">
    <name type="scientific">Acidaminococcus intestini (strain RyC-MR95)</name>
    <dbReference type="NCBI Taxonomy" id="568816"/>
    <lineage>
        <taxon>Bacteria</taxon>
        <taxon>Bacillati</taxon>
        <taxon>Bacillota</taxon>
        <taxon>Negativicutes</taxon>
        <taxon>Acidaminococcales</taxon>
        <taxon>Acidaminococcaceae</taxon>
        <taxon>Acidaminococcus</taxon>
    </lineage>
</organism>
<dbReference type="HOGENOM" id="CLU_3021329_0_0_9"/>
<evidence type="ECO:0000313" key="1">
    <source>
        <dbReference type="EMBL" id="AEQ21908.1"/>
    </source>
</evidence>
<reference evidence="1 2" key="1">
    <citation type="journal article" date="2011" name="J. Bacteriol.">
        <title>Complete genome sequence of Acidaminococcus intestini RYC-MR95, a Gram-negative bacterium from the phylum Firmicutes.</title>
        <authorList>
            <person name="D'Auria G."/>
            <person name="Galan J.C."/>
            <person name="Rodriguez-Alcayna M."/>
            <person name="Moya A."/>
            <person name="Baquero F."/>
            <person name="Latorre A."/>
        </authorList>
    </citation>
    <scope>NUCLEOTIDE SEQUENCE [LARGE SCALE GENOMIC DNA]</scope>
    <source>
        <strain evidence="1 2">RyC-MR95</strain>
    </source>
</reference>
<dbReference type="KEGG" id="ain:Acin_0672"/>
<dbReference type="InParanoid" id="G4Q4J5"/>
<dbReference type="Proteomes" id="UP000007093">
    <property type="component" value="Chromosome"/>
</dbReference>
<evidence type="ECO:0000313" key="2">
    <source>
        <dbReference type="Proteomes" id="UP000007093"/>
    </source>
</evidence>
<proteinExistence type="predicted"/>
<dbReference type="AlphaFoldDB" id="G4Q4J5"/>
<dbReference type="STRING" id="568816.Acin_0672"/>
<dbReference type="EMBL" id="CP003058">
    <property type="protein sequence ID" value="AEQ21908.1"/>
    <property type="molecule type" value="Genomic_DNA"/>
</dbReference>
<accession>G4Q4J5</accession>
<sequence>MPDMGHLEPYWKMPAAASFHGIHAGGNRRSLEKCETGARHILMKWKPYRSVDLDG</sequence>